<sequence>MPIEVNVDDRLREIAAATLDVARESGVNAVSYRSVARAMGGSTAIVTNYLPTRAALLKNALDHTMALWHVEMARVVAEARPGDRLRTLATWSCTTEPDDLVIRHMLIHALAELGHPVAILSDLQRDADEHRQALLQAATDDGVPDPAALADAIYLICHGFYLSTVEARDAWPDSRASAAIDAVLASGGLRSRS</sequence>
<dbReference type="AlphaFoldDB" id="A0A371PCE9"/>
<gene>
    <name evidence="1" type="ORF">DX116_08740</name>
</gene>
<protein>
    <submittedName>
        <fullName evidence="1">TetR/AcrR family transcriptional regulator</fullName>
    </submittedName>
</protein>
<accession>A0A371PCE9</accession>
<organism evidence="1 2">
    <name type="scientific">Aeromicrobium endophyticum</name>
    <dbReference type="NCBI Taxonomy" id="2292704"/>
    <lineage>
        <taxon>Bacteria</taxon>
        <taxon>Bacillati</taxon>
        <taxon>Actinomycetota</taxon>
        <taxon>Actinomycetes</taxon>
        <taxon>Propionibacteriales</taxon>
        <taxon>Nocardioidaceae</taxon>
        <taxon>Aeromicrobium</taxon>
    </lineage>
</organism>
<reference evidence="1 2" key="1">
    <citation type="submission" date="2018-08" db="EMBL/GenBank/DDBJ databases">
        <title>Aeromicrobium sp. M2KJ-4, whole genome shotgun sequence.</title>
        <authorList>
            <person name="Tuo L."/>
        </authorList>
    </citation>
    <scope>NUCLEOTIDE SEQUENCE [LARGE SCALE GENOMIC DNA]</scope>
    <source>
        <strain evidence="1 2">M2KJ-4</strain>
    </source>
</reference>
<comment type="caution">
    <text evidence="1">The sequence shown here is derived from an EMBL/GenBank/DDBJ whole genome shotgun (WGS) entry which is preliminary data.</text>
</comment>
<evidence type="ECO:0000313" key="1">
    <source>
        <dbReference type="EMBL" id="REK73605.1"/>
    </source>
</evidence>
<dbReference type="InterPro" id="IPR009057">
    <property type="entry name" value="Homeodomain-like_sf"/>
</dbReference>
<dbReference type="OrthoDB" id="9816296at2"/>
<dbReference type="EMBL" id="QUBR01000001">
    <property type="protein sequence ID" value="REK73605.1"/>
    <property type="molecule type" value="Genomic_DNA"/>
</dbReference>
<proteinExistence type="predicted"/>
<dbReference type="Gene3D" id="1.10.357.10">
    <property type="entry name" value="Tetracycline Repressor, domain 2"/>
    <property type="match status" value="1"/>
</dbReference>
<dbReference type="SUPFAM" id="SSF46689">
    <property type="entry name" value="Homeodomain-like"/>
    <property type="match status" value="1"/>
</dbReference>
<dbReference type="RefSeq" id="WP_119703715.1">
    <property type="nucleotide sequence ID" value="NZ_JBHSOI010000001.1"/>
</dbReference>
<dbReference type="Proteomes" id="UP000265581">
    <property type="component" value="Unassembled WGS sequence"/>
</dbReference>
<keyword evidence="2" id="KW-1185">Reference proteome</keyword>
<evidence type="ECO:0000313" key="2">
    <source>
        <dbReference type="Proteomes" id="UP000265581"/>
    </source>
</evidence>
<name>A0A371PCE9_9ACTN</name>